<dbReference type="Gene3D" id="3.30.465.10">
    <property type="match status" value="1"/>
</dbReference>
<dbReference type="PANTHER" id="PTHR21071:SF4">
    <property type="entry name" value="UDP-N-ACETYLENOLPYRUVOYLGLUCOSAMINE REDUCTASE"/>
    <property type="match status" value="1"/>
</dbReference>
<comment type="function">
    <text evidence="2 19">Cell wall formation.</text>
</comment>
<evidence type="ECO:0000313" key="22">
    <source>
        <dbReference type="Proteomes" id="UP000242869"/>
    </source>
</evidence>
<evidence type="ECO:0000256" key="7">
    <source>
        <dbReference type="ARBA" id="ARBA00022490"/>
    </source>
</evidence>
<evidence type="ECO:0000256" key="16">
    <source>
        <dbReference type="ARBA" id="ARBA00023316"/>
    </source>
</evidence>
<keyword evidence="10 19" id="KW-0274">FAD</keyword>
<keyword evidence="11 19" id="KW-0521">NADP</keyword>
<keyword evidence="7 19" id="KW-0963">Cytoplasm</keyword>
<dbReference type="GO" id="GO:0005829">
    <property type="term" value="C:cytosol"/>
    <property type="evidence" value="ECO:0007669"/>
    <property type="project" value="TreeGrafter"/>
</dbReference>
<feature type="active site" evidence="19">
    <location>
        <position position="349"/>
    </location>
</feature>
<evidence type="ECO:0000259" key="20">
    <source>
        <dbReference type="PROSITE" id="PS51387"/>
    </source>
</evidence>
<gene>
    <name evidence="19" type="primary">murB</name>
    <name evidence="21" type="ORF">SAMN05660284_00428</name>
</gene>
<evidence type="ECO:0000256" key="10">
    <source>
        <dbReference type="ARBA" id="ARBA00022827"/>
    </source>
</evidence>
<dbReference type="NCBIfam" id="NF000755">
    <property type="entry name" value="PRK00046.1"/>
    <property type="match status" value="1"/>
</dbReference>
<evidence type="ECO:0000256" key="18">
    <source>
        <dbReference type="ARBA" id="ARBA00048914"/>
    </source>
</evidence>
<dbReference type="NCBIfam" id="NF010478">
    <property type="entry name" value="PRK13903.1"/>
    <property type="match status" value="1"/>
</dbReference>
<dbReference type="STRING" id="83765.SAMN05660284_00428"/>
<keyword evidence="16 19" id="KW-0961">Cell wall biogenesis/degradation</keyword>
<dbReference type="InterPro" id="IPR016167">
    <property type="entry name" value="FAD-bd_PCMH_sub1"/>
</dbReference>
<evidence type="ECO:0000256" key="14">
    <source>
        <dbReference type="ARBA" id="ARBA00023002"/>
    </source>
</evidence>
<evidence type="ECO:0000256" key="13">
    <source>
        <dbReference type="ARBA" id="ARBA00022984"/>
    </source>
</evidence>
<evidence type="ECO:0000256" key="9">
    <source>
        <dbReference type="ARBA" id="ARBA00022630"/>
    </source>
</evidence>
<dbReference type="Gene3D" id="3.90.78.10">
    <property type="entry name" value="UDP-N-acetylenolpyruvoylglucosamine reductase, C-terminal domain"/>
    <property type="match status" value="1"/>
</dbReference>
<dbReference type="SUPFAM" id="SSF56194">
    <property type="entry name" value="Uridine diphospho-N-Acetylenolpyruvylglucosamine reductase, MurB, C-terminal domain"/>
    <property type="match status" value="1"/>
</dbReference>
<evidence type="ECO:0000256" key="11">
    <source>
        <dbReference type="ARBA" id="ARBA00022857"/>
    </source>
</evidence>
<dbReference type="InterPro" id="IPR003170">
    <property type="entry name" value="MurB"/>
</dbReference>
<dbReference type="GO" id="GO:0009252">
    <property type="term" value="P:peptidoglycan biosynthetic process"/>
    <property type="evidence" value="ECO:0007669"/>
    <property type="project" value="UniProtKB-UniRule"/>
</dbReference>
<dbReference type="GO" id="GO:0008762">
    <property type="term" value="F:UDP-N-acetylmuramate dehydrogenase activity"/>
    <property type="evidence" value="ECO:0007669"/>
    <property type="project" value="UniProtKB-UniRule"/>
</dbReference>
<keyword evidence="14 19" id="KW-0560">Oxidoreductase</keyword>
<dbReference type="SUPFAM" id="SSF56176">
    <property type="entry name" value="FAD-binding/transporter-associated domain-like"/>
    <property type="match status" value="1"/>
</dbReference>
<keyword evidence="15 19" id="KW-0131">Cell cycle</keyword>
<dbReference type="InterPro" id="IPR016166">
    <property type="entry name" value="FAD-bd_PCMH"/>
</dbReference>
<comment type="similarity">
    <text evidence="19">Belongs to the MurB family.</text>
</comment>
<protein>
    <recommendedName>
        <fullName evidence="6 19">UDP-N-acetylenolpyruvoylglucosamine reductase</fullName>
        <ecNumber evidence="5 19">1.3.1.98</ecNumber>
    </recommendedName>
    <alternativeName>
        <fullName evidence="17 19">UDP-N-acetylmuramate dehydrogenase</fullName>
    </alternativeName>
</protein>
<dbReference type="InterPro" id="IPR006094">
    <property type="entry name" value="Oxid_FAD_bind_N"/>
</dbReference>
<feature type="domain" description="FAD-binding PCMH-type" evidence="20">
    <location>
        <begin position="33"/>
        <end position="204"/>
    </location>
</feature>
<feature type="active site" description="Proton donor" evidence="19">
    <location>
        <position position="253"/>
    </location>
</feature>
<keyword evidence="9 19" id="KW-0285">Flavoprotein</keyword>
<keyword evidence="13 19" id="KW-0573">Peptidoglycan synthesis</keyword>
<evidence type="ECO:0000256" key="3">
    <source>
        <dbReference type="ARBA" id="ARBA00004496"/>
    </source>
</evidence>
<dbReference type="Gene3D" id="3.30.43.10">
    <property type="entry name" value="Uridine Diphospho-n-acetylenolpyruvylglucosamine Reductase, domain 2"/>
    <property type="match status" value="1"/>
</dbReference>
<dbReference type="GO" id="GO:0071555">
    <property type="term" value="P:cell wall organization"/>
    <property type="evidence" value="ECO:0007669"/>
    <property type="project" value="UniProtKB-KW"/>
</dbReference>
<comment type="cofactor">
    <cofactor evidence="1 19">
        <name>FAD</name>
        <dbReference type="ChEBI" id="CHEBI:57692"/>
    </cofactor>
</comment>
<dbReference type="EC" id="1.3.1.98" evidence="5 19"/>
<dbReference type="NCBIfam" id="TIGR00179">
    <property type="entry name" value="murB"/>
    <property type="match status" value="1"/>
</dbReference>
<keyword evidence="22" id="KW-1185">Reference proteome</keyword>
<evidence type="ECO:0000256" key="4">
    <source>
        <dbReference type="ARBA" id="ARBA00004752"/>
    </source>
</evidence>
<dbReference type="UniPathway" id="UPA00219"/>
<dbReference type="GO" id="GO:0071949">
    <property type="term" value="F:FAD binding"/>
    <property type="evidence" value="ECO:0007669"/>
    <property type="project" value="InterPro"/>
</dbReference>
<evidence type="ECO:0000256" key="15">
    <source>
        <dbReference type="ARBA" id="ARBA00023306"/>
    </source>
</evidence>
<dbReference type="InterPro" id="IPR036318">
    <property type="entry name" value="FAD-bd_PCMH-like_sf"/>
</dbReference>
<dbReference type="EMBL" id="FOVE01000002">
    <property type="protein sequence ID" value="SFN05841.1"/>
    <property type="molecule type" value="Genomic_DNA"/>
</dbReference>
<comment type="pathway">
    <text evidence="4 19">Cell wall biogenesis; peptidoglycan biosynthesis.</text>
</comment>
<evidence type="ECO:0000256" key="2">
    <source>
        <dbReference type="ARBA" id="ARBA00003921"/>
    </source>
</evidence>
<evidence type="ECO:0000313" key="21">
    <source>
        <dbReference type="EMBL" id="SFN05841.1"/>
    </source>
</evidence>
<dbReference type="Pfam" id="PF01565">
    <property type="entry name" value="FAD_binding_4"/>
    <property type="match status" value="1"/>
</dbReference>
<evidence type="ECO:0000256" key="1">
    <source>
        <dbReference type="ARBA" id="ARBA00001974"/>
    </source>
</evidence>
<evidence type="ECO:0000256" key="5">
    <source>
        <dbReference type="ARBA" id="ARBA00012518"/>
    </source>
</evidence>
<keyword evidence="12 19" id="KW-0133">Cell shape</keyword>
<dbReference type="AlphaFoldDB" id="A0A1I4VX76"/>
<proteinExistence type="inferred from homology"/>
<dbReference type="Pfam" id="PF02873">
    <property type="entry name" value="MurB_C"/>
    <property type="match status" value="1"/>
</dbReference>
<name>A0A1I4VX76_9NEIS</name>
<evidence type="ECO:0000256" key="17">
    <source>
        <dbReference type="ARBA" id="ARBA00031026"/>
    </source>
</evidence>
<accession>A0A1I4VX76</accession>
<dbReference type="InterPro" id="IPR011601">
    <property type="entry name" value="MurB_C"/>
</dbReference>
<feature type="active site" evidence="19">
    <location>
        <position position="180"/>
    </location>
</feature>
<dbReference type="GO" id="GO:0008360">
    <property type="term" value="P:regulation of cell shape"/>
    <property type="evidence" value="ECO:0007669"/>
    <property type="project" value="UniProtKB-KW"/>
</dbReference>
<dbReference type="InterPro" id="IPR016169">
    <property type="entry name" value="FAD-bd_PCMH_sub2"/>
</dbReference>
<evidence type="ECO:0000256" key="19">
    <source>
        <dbReference type="HAMAP-Rule" id="MF_00037"/>
    </source>
</evidence>
<dbReference type="HAMAP" id="MF_00037">
    <property type="entry name" value="MurB"/>
    <property type="match status" value="1"/>
</dbReference>
<dbReference type="InterPro" id="IPR036635">
    <property type="entry name" value="MurB_C_sf"/>
</dbReference>
<reference evidence="22" key="1">
    <citation type="submission" date="2016-10" db="EMBL/GenBank/DDBJ databases">
        <authorList>
            <person name="Varghese N."/>
            <person name="Submissions S."/>
        </authorList>
    </citation>
    <scope>NUCLEOTIDE SEQUENCE [LARGE SCALE GENOMIC DNA]</scope>
    <source>
        <strain evidence="22">DSM 6150</strain>
    </source>
</reference>
<organism evidence="21 22">
    <name type="scientific">Formivibrio citricus</name>
    <dbReference type="NCBI Taxonomy" id="83765"/>
    <lineage>
        <taxon>Bacteria</taxon>
        <taxon>Pseudomonadati</taxon>
        <taxon>Pseudomonadota</taxon>
        <taxon>Betaproteobacteria</taxon>
        <taxon>Neisseriales</taxon>
        <taxon>Chitinibacteraceae</taxon>
        <taxon>Formivibrio</taxon>
    </lineage>
</organism>
<dbReference type="PROSITE" id="PS51387">
    <property type="entry name" value="FAD_PCMH"/>
    <property type="match status" value="1"/>
</dbReference>
<dbReference type="Proteomes" id="UP000242869">
    <property type="component" value="Unassembled WGS sequence"/>
</dbReference>
<evidence type="ECO:0000256" key="12">
    <source>
        <dbReference type="ARBA" id="ARBA00022960"/>
    </source>
</evidence>
<comment type="subcellular location">
    <subcellularLocation>
        <location evidence="3 19">Cytoplasm</location>
    </subcellularLocation>
</comment>
<sequence length="353" mass="38800">MEDNDVFACRAKIFFMPLVESDIDLTPFNTLGLPGRARHFVRLESAEELAGLRADSRLADLPWRVLGGGSNLWLQGDLDALVIKVEIPGRHLLRETNDALYVSAGGGENWDEFVLWTLQQGWGGLENLALIPGTVGAAPVQNIGAYGVEVKDCLHDLTAFHLKTGERRVFGHAECRFAYRDSIFKHEEAGKWLIANVTFRLPKHHQPATGYGEIGKELAAAGLPATPQAVAQAVSSVRRRKLPDPAELGNAGSFFHNPIVESAIRERILAQYPDLVSYAQPDGRWKLAAGWLIEQCGWRGHALGPVAMYEKQALVLVNLGGASCADVARLAETVQRDVKQRFGVDLIAEPVRW</sequence>
<evidence type="ECO:0000256" key="8">
    <source>
        <dbReference type="ARBA" id="ARBA00022618"/>
    </source>
</evidence>
<keyword evidence="8 19" id="KW-0132">Cell division</keyword>
<dbReference type="GO" id="GO:0051301">
    <property type="term" value="P:cell division"/>
    <property type="evidence" value="ECO:0007669"/>
    <property type="project" value="UniProtKB-KW"/>
</dbReference>
<evidence type="ECO:0000256" key="6">
    <source>
        <dbReference type="ARBA" id="ARBA00015188"/>
    </source>
</evidence>
<comment type="catalytic activity">
    <reaction evidence="18 19">
        <text>UDP-N-acetyl-alpha-D-muramate + NADP(+) = UDP-N-acetyl-3-O-(1-carboxyvinyl)-alpha-D-glucosamine + NADPH + H(+)</text>
        <dbReference type="Rhea" id="RHEA:12248"/>
        <dbReference type="ChEBI" id="CHEBI:15378"/>
        <dbReference type="ChEBI" id="CHEBI:57783"/>
        <dbReference type="ChEBI" id="CHEBI:58349"/>
        <dbReference type="ChEBI" id="CHEBI:68483"/>
        <dbReference type="ChEBI" id="CHEBI:70757"/>
        <dbReference type="EC" id="1.3.1.98"/>
    </reaction>
</comment>
<dbReference type="PANTHER" id="PTHR21071">
    <property type="entry name" value="UDP-N-ACETYLENOLPYRUVOYLGLUCOSAMINE REDUCTASE"/>
    <property type="match status" value="1"/>
</dbReference>